<proteinExistence type="predicted"/>
<dbReference type="Proteomes" id="UP000217930">
    <property type="component" value="Unassembled WGS sequence"/>
</dbReference>
<dbReference type="AlphaFoldDB" id="A0AAC9CP48"/>
<evidence type="ECO:0000313" key="4">
    <source>
        <dbReference type="Proteomes" id="UP000092966"/>
    </source>
</evidence>
<feature type="transmembrane region" description="Helical" evidence="1">
    <location>
        <begin position="60"/>
        <end position="79"/>
    </location>
</feature>
<sequence>MKRQAFFKPIACAAFLSAVSLRLPVLGACYAILSLYAFALYSIDKRRAVRGKRRIPEHRLLLPALFGGWAGAYLGSRIFRHKTAKKRFVVLFRLTVSGNVLATLILIYSGLNLNQYGVASPCRTICTVCGFVALS</sequence>
<reference evidence="3 5" key="2">
    <citation type="journal article" date="2017" name="Clin. Infect. Dis.">
        <title>Increased Risk for Meningococcal Disease among Men who have Sex with Men in the United States, 2012-2015.</title>
        <authorList>
            <person name="Folaranmi T.A."/>
            <person name="Kretz C.B."/>
            <person name="Kamiya H."/>
            <person name="MacNeil J.R."/>
            <person name="Whaley M.J."/>
            <person name="Blain A."/>
            <person name="Antwi M."/>
            <person name="Dorsinville M."/>
            <person name="Pacilli M."/>
            <person name="Smith S."/>
            <person name="Civen R."/>
            <person name="Ngo V."/>
            <person name="Winter K."/>
            <person name="Harriman K."/>
            <person name="Wang X."/>
            <person name="Bowen V.B."/>
            <person name="Patel M."/>
            <person name="Martin S."/>
            <person name="Misegades L."/>
            <person name="Meyer S.A."/>
        </authorList>
    </citation>
    <scope>NUCLEOTIDE SEQUENCE [LARGE SCALE GENOMIC DNA]</scope>
    <source>
        <strain evidence="3 5">M26503</strain>
    </source>
</reference>
<gene>
    <name evidence="3" type="ORF">CNQ34_05765</name>
    <name evidence="2" type="ORF">DE8555_0296</name>
</gene>
<dbReference type="RefSeq" id="WP_002221562.1">
    <property type="nucleotide sequence ID" value="NZ_CP007667.1"/>
</dbReference>
<dbReference type="Proteomes" id="UP000092966">
    <property type="component" value="Chromosome"/>
</dbReference>
<keyword evidence="1" id="KW-0812">Transmembrane</keyword>
<protein>
    <submittedName>
        <fullName evidence="3">DUF1294 domain-containing protein</fullName>
    </submittedName>
</protein>
<evidence type="ECO:0000313" key="3">
    <source>
        <dbReference type="EMBL" id="PBJ87445.1"/>
    </source>
</evidence>
<dbReference type="EMBL" id="NTLY01000002">
    <property type="protein sequence ID" value="PBJ87445.1"/>
    <property type="molecule type" value="Genomic_DNA"/>
</dbReference>
<evidence type="ECO:0000313" key="2">
    <source>
        <dbReference type="EMBL" id="ANW90867.1"/>
    </source>
</evidence>
<keyword evidence="1" id="KW-1133">Transmembrane helix</keyword>
<dbReference type="InterPro" id="IPR010718">
    <property type="entry name" value="DUF1294"/>
</dbReference>
<feature type="transmembrane region" description="Helical" evidence="1">
    <location>
        <begin position="91"/>
        <end position="111"/>
    </location>
</feature>
<reference evidence="3" key="3">
    <citation type="submission" date="2017-09" db="EMBL/GenBank/DDBJ databases">
        <authorList>
            <person name="Kretz C."/>
            <person name="Retchless A."/>
            <person name="Wang X."/>
        </authorList>
    </citation>
    <scope>NUCLEOTIDE SEQUENCE</scope>
    <source>
        <strain evidence="3">M26503</strain>
    </source>
</reference>
<dbReference type="EMBL" id="CP012393">
    <property type="protein sequence ID" value="ANW90867.1"/>
    <property type="molecule type" value="Genomic_DNA"/>
</dbReference>
<reference evidence="2 4" key="1">
    <citation type="submission" date="2015-07" db="EMBL/GenBank/DDBJ databases">
        <title>Comparative genome sequencing reveals within-host evolution of Neisseria meningitidis during.</title>
        <authorList>
            <person name="Klughammer J."/>
            <person name="Dittrich M."/>
            <person name="Mueller T."/>
            <person name="Blom J."/>
            <person name="Goesmann A."/>
            <person name="Vogel U."/>
            <person name="Frosch M."/>
            <person name="Bock C."/>
            <person name="Schoen C."/>
        </authorList>
    </citation>
    <scope>NUCLEOTIDE SEQUENCE [LARGE SCALE GENOMIC DNA]</scope>
    <source>
        <strain evidence="2 4">DE8555</strain>
    </source>
</reference>
<keyword evidence="1" id="KW-0472">Membrane</keyword>
<accession>A0AAC9CP48</accession>
<evidence type="ECO:0000313" key="5">
    <source>
        <dbReference type="Proteomes" id="UP000217930"/>
    </source>
</evidence>
<dbReference type="Pfam" id="PF06961">
    <property type="entry name" value="DUF1294"/>
    <property type="match status" value="1"/>
</dbReference>
<dbReference type="OMA" id="GQQCFRH"/>
<organism evidence="2 4">
    <name type="scientific">Neisseria meningitidis</name>
    <dbReference type="NCBI Taxonomy" id="487"/>
    <lineage>
        <taxon>Bacteria</taxon>
        <taxon>Pseudomonadati</taxon>
        <taxon>Pseudomonadota</taxon>
        <taxon>Betaproteobacteria</taxon>
        <taxon>Neisseriales</taxon>
        <taxon>Neisseriaceae</taxon>
        <taxon>Neisseria</taxon>
    </lineage>
</organism>
<evidence type="ECO:0000256" key="1">
    <source>
        <dbReference type="SAM" id="Phobius"/>
    </source>
</evidence>
<name>A0AAC9CP48_NEIME</name>